<protein>
    <submittedName>
        <fullName evidence="1">Uncharacterized protein</fullName>
    </submittedName>
</protein>
<evidence type="ECO:0000313" key="1">
    <source>
        <dbReference type="EMBL" id="GBP53487.1"/>
    </source>
</evidence>
<accession>A0A4C1WTM6</accession>
<proteinExistence type="predicted"/>
<gene>
    <name evidence="1" type="ORF">EVAR_49674_1</name>
</gene>
<dbReference type="AlphaFoldDB" id="A0A4C1WTM6"/>
<evidence type="ECO:0000313" key="2">
    <source>
        <dbReference type="Proteomes" id="UP000299102"/>
    </source>
</evidence>
<reference evidence="1 2" key="1">
    <citation type="journal article" date="2019" name="Commun. Biol.">
        <title>The bagworm genome reveals a unique fibroin gene that provides high tensile strength.</title>
        <authorList>
            <person name="Kono N."/>
            <person name="Nakamura H."/>
            <person name="Ohtoshi R."/>
            <person name="Tomita M."/>
            <person name="Numata K."/>
            <person name="Arakawa K."/>
        </authorList>
    </citation>
    <scope>NUCLEOTIDE SEQUENCE [LARGE SCALE GENOMIC DNA]</scope>
</reference>
<dbReference type="EMBL" id="BGZK01000626">
    <property type="protein sequence ID" value="GBP53487.1"/>
    <property type="molecule type" value="Genomic_DNA"/>
</dbReference>
<dbReference type="Proteomes" id="UP000299102">
    <property type="component" value="Unassembled WGS sequence"/>
</dbReference>
<keyword evidence="2" id="KW-1185">Reference proteome</keyword>
<comment type="caution">
    <text evidence="1">The sequence shown here is derived from an EMBL/GenBank/DDBJ whole genome shotgun (WGS) entry which is preliminary data.</text>
</comment>
<organism evidence="1 2">
    <name type="scientific">Eumeta variegata</name>
    <name type="common">Bagworm moth</name>
    <name type="synonym">Eumeta japonica</name>
    <dbReference type="NCBI Taxonomy" id="151549"/>
    <lineage>
        <taxon>Eukaryota</taxon>
        <taxon>Metazoa</taxon>
        <taxon>Ecdysozoa</taxon>
        <taxon>Arthropoda</taxon>
        <taxon>Hexapoda</taxon>
        <taxon>Insecta</taxon>
        <taxon>Pterygota</taxon>
        <taxon>Neoptera</taxon>
        <taxon>Endopterygota</taxon>
        <taxon>Lepidoptera</taxon>
        <taxon>Glossata</taxon>
        <taxon>Ditrysia</taxon>
        <taxon>Tineoidea</taxon>
        <taxon>Psychidae</taxon>
        <taxon>Oiketicinae</taxon>
        <taxon>Eumeta</taxon>
    </lineage>
</organism>
<name>A0A4C1WTM6_EUMVA</name>
<sequence>MELTENIVKLTMIGKVNRVFVTDRFSHWTSTAGLRSSRFPRLTVPVYVQPTVAGPRCDVQFVVGSLNLSSSSVVGSKSDVA</sequence>